<protein>
    <submittedName>
        <fullName evidence="6">Uncharacterized protein</fullName>
    </submittedName>
</protein>
<dbReference type="EMBL" id="QXFZ01002487">
    <property type="protein sequence ID" value="KAE9076601.1"/>
    <property type="molecule type" value="Genomic_DNA"/>
</dbReference>
<accession>A0A6A3WQS9</accession>
<dbReference type="Proteomes" id="UP000437068">
    <property type="component" value="Unassembled WGS sequence"/>
</dbReference>
<dbReference type="Proteomes" id="UP000441208">
    <property type="component" value="Unassembled WGS sequence"/>
</dbReference>
<evidence type="ECO:0000313" key="7">
    <source>
        <dbReference type="EMBL" id="KAE9281195.1"/>
    </source>
</evidence>
<proteinExistence type="predicted"/>
<dbReference type="Proteomes" id="UP000433483">
    <property type="component" value="Unassembled WGS sequence"/>
</dbReference>
<evidence type="ECO:0000313" key="9">
    <source>
        <dbReference type="Proteomes" id="UP000433483"/>
    </source>
</evidence>
<evidence type="ECO:0000313" key="13">
    <source>
        <dbReference type="Proteomes" id="UP000441208"/>
    </source>
</evidence>
<dbReference type="EMBL" id="QXGE01002520">
    <property type="protein sequence ID" value="KAE9281195.1"/>
    <property type="molecule type" value="Genomic_DNA"/>
</dbReference>
<keyword evidence="9" id="KW-1185">Reference proteome</keyword>
<feature type="signal peptide" evidence="1">
    <location>
        <begin position="1"/>
        <end position="21"/>
    </location>
</feature>
<gene>
    <name evidence="7" type="ORF">PF001_g23886</name>
    <name evidence="6" type="ORF">PF002_g25549</name>
    <name evidence="5" type="ORF">PF005_g24066</name>
    <name evidence="4" type="ORF">PF006_g24765</name>
    <name evidence="3" type="ORF">PF007_g24568</name>
    <name evidence="2" type="ORF">PF009_g24881</name>
</gene>
<evidence type="ECO:0000313" key="6">
    <source>
        <dbReference type="EMBL" id="KAE9187614.1"/>
    </source>
</evidence>
<dbReference type="AlphaFoldDB" id="A0A6A3WQS9"/>
<dbReference type="Proteomes" id="UP000440732">
    <property type="component" value="Unassembled WGS sequence"/>
</dbReference>
<evidence type="ECO:0000313" key="12">
    <source>
        <dbReference type="Proteomes" id="UP000440732"/>
    </source>
</evidence>
<sequence length="59" mass="6591">MRTRNACALGMYCIHVFLAKASTRLPYMCSWMPEATIMTFVGARHHTCTCKLIVGPADI</sequence>
<evidence type="ECO:0000313" key="5">
    <source>
        <dbReference type="EMBL" id="KAE9178479.1"/>
    </source>
</evidence>
<dbReference type="Proteomes" id="UP000440367">
    <property type="component" value="Unassembled WGS sequence"/>
</dbReference>
<keyword evidence="1" id="KW-0732">Signal</keyword>
<organism evidence="6 11">
    <name type="scientific">Phytophthora fragariae</name>
    <dbReference type="NCBI Taxonomy" id="53985"/>
    <lineage>
        <taxon>Eukaryota</taxon>
        <taxon>Sar</taxon>
        <taxon>Stramenopiles</taxon>
        <taxon>Oomycota</taxon>
        <taxon>Peronosporomycetes</taxon>
        <taxon>Peronosporales</taxon>
        <taxon>Peronosporaceae</taxon>
        <taxon>Phytophthora</taxon>
    </lineage>
</organism>
<dbReference type="OrthoDB" id="10268876at2759"/>
<dbReference type="EMBL" id="QXGB01002388">
    <property type="protein sequence ID" value="KAE9178479.1"/>
    <property type="molecule type" value="Genomic_DNA"/>
</dbReference>
<dbReference type="Proteomes" id="UP000429523">
    <property type="component" value="Unassembled WGS sequence"/>
</dbReference>
<evidence type="ECO:0000313" key="8">
    <source>
        <dbReference type="Proteomes" id="UP000429523"/>
    </source>
</evidence>
<name>A0A6A3WQS9_9STRA</name>
<feature type="chain" id="PRO_5036166513" evidence="1">
    <location>
        <begin position="22"/>
        <end position="59"/>
    </location>
</feature>
<dbReference type="EMBL" id="QXGF01002390">
    <property type="protein sequence ID" value="KAE8924895.1"/>
    <property type="molecule type" value="Genomic_DNA"/>
</dbReference>
<dbReference type="EMBL" id="QXGA01002784">
    <property type="protein sequence ID" value="KAE9092155.1"/>
    <property type="molecule type" value="Genomic_DNA"/>
</dbReference>
<comment type="caution">
    <text evidence="6">The sequence shown here is derived from an EMBL/GenBank/DDBJ whole genome shotgun (WGS) entry which is preliminary data.</text>
</comment>
<reference evidence="8 9" key="1">
    <citation type="submission" date="2018-08" db="EMBL/GenBank/DDBJ databases">
        <title>Genomic investigation of the strawberry pathogen Phytophthora fragariae indicates pathogenicity is determined by transcriptional variation in three key races.</title>
        <authorList>
            <person name="Adams T.M."/>
            <person name="Armitage A.D."/>
            <person name="Sobczyk M.K."/>
            <person name="Bates H.J."/>
            <person name="Dunwell J.M."/>
            <person name="Nellist C.F."/>
            <person name="Harrison R.J."/>
        </authorList>
    </citation>
    <scope>NUCLEOTIDE SEQUENCE [LARGE SCALE GENOMIC DNA]</scope>
    <source>
        <strain evidence="7 10">A4</strain>
        <strain evidence="6 11">BC-1</strain>
        <strain evidence="5 9">NOV-27</strain>
        <strain evidence="4 12">NOV-5</strain>
        <strain evidence="3 13">NOV-71</strain>
        <strain evidence="2 8">NOV-9</strain>
    </source>
</reference>
<evidence type="ECO:0000313" key="3">
    <source>
        <dbReference type="EMBL" id="KAE9076601.1"/>
    </source>
</evidence>
<evidence type="ECO:0000313" key="11">
    <source>
        <dbReference type="Proteomes" id="UP000440367"/>
    </source>
</evidence>
<evidence type="ECO:0000256" key="1">
    <source>
        <dbReference type="SAM" id="SignalP"/>
    </source>
</evidence>
<evidence type="ECO:0000313" key="2">
    <source>
        <dbReference type="EMBL" id="KAE8924895.1"/>
    </source>
</evidence>
<dbReference type="EMBL" id="QXGD01002517">
    <property type="protein sequence ID" value="KAE9187614.1"/>
    <property type="molecule type" value="Genomic_DNA"/>
</dbReference>
<evidence type="ECO:0000313" key="4">
    <source>
        <dbReference type="EMBL" id="KAE9092155.1"/>
    </source>
</evidence>
<evidence type="ECO:0000313" key="10">
    <source>
        <dbReference type="Proteomes" id="UP000437068"/>
    </source>
</evidence>